<dbReference type="EMBL" id="BK015384">
    <property type="protein sequence ID" value="DAE04249.1"/>
    <property type="molecule type" value="Genomic_DNA"/>
</dbReference>
<name>A0A8S5PCZ4_9CAUD</name>
<reference evidence="1" key="1">
    <citation type="journal article" date="2021" name="Proc. Natl. Acad. Sci. U.S.A.">
        <title>A Catalog of Tens of Thousands of Viruses from Human Metagenomes Reveals Hidden Associations with Chronic Diseases.</title>
        <authorList>
            <person name="Tisza M.J."/>
            <person name="Buck C.B."/>
        </authorList>
    </citation>
    <scope>NUCLEOTIDE SEQUENCE</scope>
    <source>
        <strain evidence="1">CtmpG14</strain>
    </source>
</reference>
<sequence length="120" mass="13705">MTLFVPNQRCVIVKMSAMDIYGQKHVDRRINENCAILKSKKNSTKSSVRADSSASRGNAQEITADYWLILEKNTQAEIDDLIEFRGLRLKIIGLHPRFSIRGDHDHTEATCKIWNEASDE</sequence>
<organism evidence="1">
    <name type="scientific">Siphoviridae sp. ctmpG14</name>
    <dbReference type="NCBI Taxonomy" id="2825654"/>
    <lineage>
        <taxon>Viruses</taxon>
        <taxon>Duplodnaviria</taxon>
        <taxon>Heunggongvirae</taxon>
        <taxon>Uroviricota</taxon>
        <taxon>Caudoviricetes</taxon>
    </lineage>
</organism>
<proteinExistence type="predicted"/>
<evidence type="ECO:0000313" key="1">
    <source>
        <dbReference type="EMBL" id="DAE04249.1"/>
    </source>
</evidence>
<accession>A0A8S5PCZ4</accession>
<protein>
    <submittedName>
        <fullName evidence="1">Minor capsid protein</fullName>
    </submittedName>
</protein>